<dbReference type="Proteomes" id="UP000250796">
    <property type="component" value="Chromosome MESINF"/>
</dbReference>
<keyword evidence="5" id="KW-1185">Reference proteome</keyword>
<sequence length="185" mass="21304">MPKIIRDVEEKILKAACELFQENGYRNCDMKSIAAKAGTAVGNIYRYYRSKDELFVESMKSSLMTEIDLLERTVDSSQSAREKLLKFLEGLYGIMEKKIDLFEEYVTERETLPGINLEILLENRLVEILGELESIPEGCEDRAAVCLMVSILVMLRHFPGEGEKNLRFMEFMLNGLLVKHEVRDI</sequence>
<dbReference type="PANTHER" id="PTHR43479:SF11">
    <property type="entry name" value="ACREF_ENVCD OPERON REPRESSOR-RELATED"/>
    <property type="match status" value="1"/>
</dbReference>
<feature type="DNA-binding region" description="H-T-H motif" evidence="2">
    <location>
        <begin position="29"/>
        <end position="48"/>
    </location>
</feature>
<dbReference type="EMBL" id="LS974202">
    <property type="protein sequence ID" value="SSC12463.1"/>
    <property type="molecule type" value="Genomic_DNA"/>
</dbReference>
<dbReference type="InterPro" id="IPR050624">
    <property type="entry name" value="HTH-type_Tx_Regulator"/>
</dbReference>
<dbReference type="GO" id="GO:0003677">
    <property type="term" value="F:DNA binding"/>
    <property type="evidence" value="ECO:0007669"/>
    <property type="project" value="UniProtKB-UniRule"/>
</dbReference>
<dbReference type="PRINTS" id="PR00455">
    <property type="entry name" value="HTHTETR"/>
</dbReference>
<dbReference type="Gene3D" id="1.10.357.10">
    <property type="entry name" value="Tetracycline Repressor, domain 2"/>
    <property type="match status" value="1"/>
</dbReference>
<dbReference type="PROSITE" id="PS50977">
    <property type="entry name" value="HTH_TETR_2"/>
    <property type="match status" value="1"/>
</dbReference>
<dbReference type="Pfam" id="PF00440">
    <property type="entry name" value="TetR_N"/>
    <property type="match status" value="1"/>
</dbReference>
<dbReference type="PANTHER" id="PTHR43479">
    <property type="entry name" value="ACREF/ENVCD OPERON REPRESSOR-RELATED"/>
    <property type="match status" value="1"/>
</dbReference>
<accession>A0A7Z7LEF4</accession>
<dbReference type="RefSeq" id="WP_169698781.1">
    <property type="nucleotide sequence ID" value="NZ_LS974202.1"/>
</dbReference>
<dbReference type="SUPFAM" id="SSF46689">
    <property type="entry name" value="Homeodomain-like"/>
    <property type="match status" value="1"/>
</dbReference>
<keyword evidence="1 2" id="KW-0238">DNA-binding</keyword>
<reference evidence="4 5" key="1">
    <citation type="submission" date="2017-01" db="EMBL/GenBank/DDBJ databases">
        <authorList>
            <person name="Erauso G."/>
        </authorList>
    </citation>
    <scope>NUCLEOTIDE SEQUENCE [LARGE SCALE GENOMIC DNA]</scope>
    <source>
        <strain evidence="4">MESINF1</strain>
    </source>
</reference>
<name>A0A7Z7LEF4_9BACT</name>
<dbReference type="InterPro" id="IPR009057">
    <property type="entry name" value="Homeodomain-like_sf"/>
</dbReference>
<protein>
    <recommendedName>
        <fullName evidence="3">HTH tetR-type domain-containing protein</fullName>
    </recommendedName>
</protein>
<evidence type="ECO:0000256" key="2">
    <source>
        <dbReference type="PROSITE-ProRule" id="PRU00335"/>
    </source>
</evidence>
<organism evidence="4 5">
    <name type="scientific">Mesotoga infera</name>
    <dbReference type="NCBI Taxonomy" id="1236046"/>
    <lineage>
        <taxon>Bacteria</taxon>
        <taxon>Thermotogati</taxon>
        <taxon>Thermotogota</taxon>
        <taxon>Thermotogae</taxon>
        <taxon>Kosmotogales</taxon>
        <taxon>Kosmotogaceae</taxon>
        <taxon>Mesotoga</taxon>
    </lineage>
</organism>
<proteinExistence type="predicted"/>
<evidence type="ECO:0000256" key="1">
    <source>
        <dbReference type="ARBA" id="ARBA00023125"/>
    </source>
</evidence>
<dbReference type="AlphaFoldDB" id="A0A7Z7LEF4"/>
<evidence type="ECO:0000313" key="4">
    <source>
        <dbReference type="EMBL" id="SSC12463.1"/>
    </source>
</evidence>
<feature type="domain" description="HTH tetR-type" evidence="3">
    <location>
        <begin position="6"/>
        <end position="66"/>
    </location>
</feature>
<dbReference type="InterPro" id="IPR001647">
    <property type="entry name" value="HTH_TetR"/>
</dbReference>
<evidence type="ECO:0000259" key="3">
    <source>
        <dbReference type="PROSITE" id="PS50977"/>
    </source>
</evidence>
<evidence type="ECO:0000313" key="5">
    <source>
        <dbReference type="Proteomes" id="UP000250796"/>
    </source>
</evidence>
<gene>
    <name evidence="4" type="ORF">MESINF_1014</name>
</gene>
<dbReference type="KEGG" id="minf:MESINF_1014"/>